<dbReference type="Proteomes" id="UP001056539">
    <property type="component" value="Chromosome"/>
</dbReference>
<keyword evidence="1" id="KW-0732">Signal</keyword>
<proteinExistence type="predicted"/>
<organism evidence="2 3">
    <name type="scientific">Thermospira aquatica</name>
    <dbReference type="NCBI Taxonomy" id="2828656"/>
    <lineage>
        <taxon>Bacteria</taxon>
        <taxon>Pseudomonadati</taxon>
        <taxon>Spirochaetota</taxon>
        <taxon>Spirochaetia</taxon>
        <taxon>Brevinematales</taxon>
        <taxon>Thermospiraceae</taxon>
        <taxon>Thermospira</taxon>
    </lineage>
</organism>
<reference evidence="2" key="1">
    <citation type="submission" date="2021-04" db="EMBL/GenBank/DDBJ databases">
        <authorList>
            <person name="Postec A."/>
        </authorList>
    </citation>
    <scope>NUCLEOTIDE SEQUENCE</scope>
    <source>
        <strain evidence="2">F1F22</strain>
    </source>
</reference>
<evidence type="ECO:0000256" key="1">
    <source>
        <dbReference type="SAM" id="SignalP"/>
    </source>
</evidence>
<reference evidence="2" key="2">
    <citation type="submission" date="2022-06" db="EMBL/GenBank/DDBJ databases">
        <title>Thermospira aquatica gen. nov., sp. nov.</title>
        <authorList>
            <person name="Ben Ali Gam Z."/>
            <person name="Labat M."/>
        </authorList>
    </citation>
    <scope>NUCLEOTIDE SEQUENCE</scope>
    <source>
        <strain evidence="2">F1F22</strain>
    </source>
</reference>
<evidence type="ECO:0000313" key="3">
    <source>
        <dbReference type="Proteomes" id="UP001056539"/>
    </source>
</evidence>
<evidence type="ECO:0008006" key="4">
    <source>
        <dbReference type="Google" id="ProtNLM"/>
    </source>
</evidence>
<dbReference type="Gene3D" id="2.60.40.10">
    <property type="entry name" value="Immunoglobulins"/>
    <property type="match status" value="1"/>
</dbReference>
<sequence length="331" mass="35085">MRKLMSVLLVLVAGLGFAQQTTAPDFPAESTSNVVVTEDQPVQPAVTEEKPVQATGSVVYNDGKVDYVAANAKFVISAEDKGSGVKAIYIMVDNSLAGKYVDPISFTTEGKHTIGYRSEDNVGNLSAFKMYEVVVDLSAPEVKIASDKKVVALGDALYVGRGTSFTLVANDKYSGVKMAEYAVGEGAFATYGGAITLPEQNGFQTIRYRATDNVGNTSEIKTYTVYVDLNAPKVSLSVDPAAFEKDGVKYVPAGARVSLEASDAETAVAEILYSLDDGEYVAYNFPIVLSAGTHTVKAKAVDLVGNVSEEVSLTLVVDADEPTGELIPTQK</sequence>
<feature type="chain" id="PRO_5043657154" description="Bacterial Ig-like domain-containing protein" evidence="1">
    <location>
        <begin position="19"/>
        <end position="331"/>
    </location>
</feature>
<gene>
    <name evidence="2" type="ORF">KDW03_01850</name>
</gene>
<dbReference type="Gene3D" id="3.30.1920.20">
    <property type="match status" value="1"/>
</dbReference>
<dbReference type="InterPro" id="IPR058094">
    <property type="entry name" value="Ig-like_OmpL47-like"/>
</dbReference>
<dbReference type="NCBIfam" id="NF047446">
    <property type="entry name" value="barrel_OmpL47"/>
    <property type="match status" value="3"/>
</dbReference>
<keyword evidence="3" id="KW-1185">Reference proteome</keyword>
<accession>A0AAX3BEC8</accession>
<evidence type="ECO:0000313" key="2">
    <source>
        <dbReference type="EMBL" id="URA10571.1"/>
    </source>
</evidence>
<dbReference type="EMBL" id="CP073355">
    <property type="protein sequence ID" value="URA10571.1"/>
    <property type="molecule type" value="Genomic_DNA"/>
</dbReference>
<feature type="signal peptide" evidence="1">
    <location>
        <begin position="1"/>
        <end position="18"/>
    </location>
</feature>
<protein>
    <recommendedName>
        <fullName evidence="4">Bacterial Ig-like domain-containing protein</fullName>
    </recommendedName>
</protein>
<name>A0AAX3BEC8_9SPIR</name>
<dbReference type="KEGG" id="taqu:KDW03_01850"/>
<dbReference type="AlphaFoldDB" id="A0AAX3BEC8"/>
<dbReference type="RefSeq" id="WP_271435696.1">
    <property type="nucleotide sequence ID" value="NZ_CP073355.1"/>
</dbReference>
<dbReference type="InterPro" id="IPR013783">
    <property type="entry name" value="Ig-like_fold"/>
</dbReference>